<dbReference type="RefSeq" id="WP_036832044.1">
    <property type="nucleotide sequence ID" value="NZ_JGVO01001612.1"/>
</dbReference>
<evidence type="ECO:0000313" key="3">
    <source>
        <dbReference type="Proteomes" id="UP000241771"/>
    </source>
</evidence>
<dbReference type="PANTHER" id="PTHR33993">
    <property type="entry name" value="GLYOXALASE-RELATED"/>
    <property type="match status" value="1"/>
</dbReference>
<dbReference type="OrthoDB" id="9793039at2"/>
<dbReference type="InterPro" id="IPR052164">
    <property type="entry name" value="Anthracycline_SecMetBiosynth"/>
</dbReference>
<evidence type="ECO:0000259" key="1">
    <source>
        <dbReference type="PROSITE" id="PS51819"/>
    </source>
</evidence>
<feature type="domain" description="VOC" evidence="1">
    <location>
        <begin position="12"/>
        <end position="127"/>
    </location>
</feature>
<dbReference type="Proteomes" id="UP000241771">
    <property type="component" value="Unassembled WGS sequence"/>
</dbReference>
<dbReference type="CDD" id="cd07247">
    <property type="entry name" value="SgaA_N_like"/>
    <property type="match status" value="1"/>
</dbReference>
<dbReference type="PROSITE" id="PS51819">
    <property type="entry name" value="VOC"/>
    <property type="match status" value="1"/>
</dbReference>
<dbReference type="InterPro" id="IPR029068">
    <property type="entry name" value="Glyas_Bleomycin-R_OHBP_Dase"/>
</dbReference>
<organism evidence="2 3">
    <name type="scientific">Photobacterium sanctipauli</name>
    <dbReference type="NCBI Taxonomy" id="1342794"/>
    <lineage>
        <taxon>Bacteria</taxon>
        <taxon>Pseudomonadati</taxon>
        <taxon>Pseudomonadota</taxon>
        <taxon>Gammaproteobacteria</taxon>
        <taxon>Vibrionales</taxon>
        <taxon>Vibrionaceae</taxon>
        <taxon>Photobacterium</taxon>
    </lineage>
</organism>
<dbReference type="Pfam" id="PF00903">
    <property type="entry name" value="Glyoxalase"/>
    <property type="match status" value="1"/>
</dbReference>
<gene>
    <name evidence="2" type="ORF">C9I98_07065</name>
</gene>
<proteinExistence type="predicted"/>
<dbReference type="InterPro" id="IPR004360">
    <property type="entry name" value="Glyas_Fos-R_dOase_dom"/>
</dbReference>
<name>A0A2T3NWH3_9GAMM</name>
<dbReference type="InterPro" id="IPR037523">
    <property type="entry name" value="VOC_core"/>
</dbReference>
<sequence length="134" mass="14521">MANPNLFQKHGAFSWSELMTDDPEKAVAFYTQTIGWEVEAMPMPQGTYHVLKAGGDPVGGVMAKPEGYEHIPNHWGTYVTVDNVDATLEKVLAAGGKAVYEPMDVPGVGRMCSISDPDGAIVSIITYENKDCDE</sequence>
<evidence type="ECO:0000313" key="2">
    <source>
        <dbReference type="EMBL" id="PSW20605.1"/>
    </source>
</evidence>
<dbReference type="Gene3D" id="3.10.180.10">
    <property type="entry name" value="2,3-Dihydroxybiphenyl 1,2-Dioxygenase, domain 1"/>
    <property type="match status" value="1"/>
</dbReference>
<dbReference type="EMBL" id="PYMA01000003">
    <property type="protein sequence ID" value="PSW20605.1"/>
    <property type="molecule type" value="Genomic_DNA"/>
</dbReference>
<accession>A0A2T3NWH3</accession>
<dbReference type="SUPFAM" id="SSF54593">
    <property type="entry name" value="Glyoxalase/Bleomycin resistance protein/Dihydroxybiphenyl dioxygenase"/>
    <property type="match status" value="1"/>
</dbReference>
<comment type="caution">
    <text evidence="2">The sequence shown here is derived from an EMBL/GenBank/DDBJ whole genome shotgun (WGS) entry which is preliminary data.</text>
</comment>
<keyword evidence="3" id="KW-1185">Reference proteome</keyword>
<reference evidence="2 3" key="1">
    <citation type="submission" date="2018-01" db="EMBL/GenBank/DDBJ databases">
        <title>Whole genome sequencing of Histamine producing bacteria.</title>
        <authorList>
            <person name="Butler K."/>
        </authorList>
    </citation>
    <scope>NUCLEOTIDE SEQUENCE [LARGE SCALE GENOMIC DNA]</scope>
    <source>
        <strain evidence="2 3">DSM 100436</strain>
    </source>
</reference>
<dbReference type="PANTHER" id="PTHR33993:SF14">
    <property type="entry name" value="GB|AAF24581.1"/>
    <property type="match status" value="1"/>
</dbReference>
<dbReference type="AlphaFoldDB" id="A0A2T3NWH3"/>
<protein>
    <submittedName>
        <fullName evidence="2">VOC family protein</fullName>
    </submittedName>
</protein>